<dbReference type="Pfam" id="PF00271">
    <property type="entry name" value="Helicase_C"/>
    <property type="match status" value="1"/>
</dbReference>
<dbReference type="PROSITE" id="PS51194">
    <property type="entry name" value="HELICASE_CTER"/>
    <property type="match status" value="1"/>
</dbReference>
<evidence type="ECO:0000256" key="1">
    <source>
        <dbReference type="ARBA" id="ARBA00022741"/>
    </source>
</evidence>
<keyword evidence="2" id="KW-0378">Hydrolase</keyword>
<gene>
    <name evidence="7" type="ORF">BJ992_004249</name>
</gene>
<dbReference type="InterPro" id="IPR014001">
    <property type="entry name" value="Helicase_ATP-bd"/>
</dbReference>
<dbReference type="PANTHER" id="PTHR45766:SF6">
    <property type="entry name" value="SWI_SNF-RELATED MATRIX-ASSOCIATED ACTIN-DEPENDENT REGULATOR OF CHROMATIN SUBFAMILY A-LIKE PROTEIN 1"/>
    <property type="match status" value="1"/>
</dbReference>
<dbReference type="CDD" id="cd18793">
    <property type="entry name" value="SF2_C_SNF"/>
    <property type="match status" value="1"/>
</dbReference>
<evidence type="ECO:0000259" key="5">
    <source>
        <dbReference type="PROSITE" id="PS51192"/>
    </source>
</evidence>
<dbReference type="GO" id="GO:0003677">
    <property type="term" value="F:DNA binding"/>
    <property type="evidence" value="ECO:0007669"/>
    <property type="project" value="InterPro"/>
</dbReference>
<dbReference type="InterPro" id="IPR024975">
    <property type="entry name" value="NOV_C"/>
</dbReference>
<dbReference type="SMART" id="SM00490">
    <property type="entry name" value="HELICc"/>
    <property type="match status" value="1"/>
</dbReference>
<dbReference type="InterPro" id="IPR049730">
    <property type="entry name" value="SNF2/RAD54-like_C"/>
</dbReference>
<dbReference type="InterPro" id="IPR038718">
    <property type="entry name" value="SNF2-like_sf"/>
</dbReference>
<dbReference type="PROSITE" id="PS51192">
    <property type="entry name" value="HELICASE_ATP_BIND_1"/>
    <property type="match status" value="1"/>
</dbReference>
<accession>A0A7X0IH33</accession>
<protein>
    <submittedName>
        <fullName evidence="7">Superfamily II DNA or RNA helicase</fullName>
    </submittedName>
</protein>
<name>A0A7X0IH33_9ACTN</name>
<evidence type="ECO:0000256" key="2">
    <source>
        <dbReference type="ARBA" id="ARBA00022801"/>
    </source>
</evidence>
<feature type="domain" description="Helicase C-terminal" evidence="6">
    <location>
        <begin position="501"/>
        <end position="658"/>
    </location>
</feature>
<proteinExistence type="predicted"/>
<evidence type="ECO:0000256" key="3">
    <source>
        <dbReference type="ARBA" id="ARBA00022806"/>
    </source>
</evidence>
<dbReference type="SMART" id="SM00487">
    <property type="entry name" value="DEXDc"/>
    <property type="match status" value="1"/>
</dbReference>
<dbReference type="AlphaFoldDB" id="A0A7X0IH33"/>
<dbReference type="Pfam" id="PF04851">
    <property type="entry name" value="ResIII"/>
    <property type="match status" value="1"/>
</dbReference>
<dbReference type="GO" id="GO:0005524">
    <property type="term" value="F:ATP binding"/>
    <property type="evidence" value="ECO:0007669"/>
    <property type="project" value="InterPro"/>
</dbReference>
<dbReference type="RefSeq" id="WP_184983648.1">
    <property type="nucleotide sequence ID" value="NZ_BAAALO010000038.1"/>
</dbReference>
<comment type="caution">
    <text evidence="7">The sequence shown here is derived from an EMBL/GenBank/DDBJ whole genome shotgun (WGS) entry which is preliminary data.</text>
</comment>
<keyword evidence="4" id="KW-0067">ATP-binding</keyword>
<reference evidence="7 8" key="1">
    <citation type="submission" date="2020-08" db="EMBL/GenBank/DDBJ databases">
        <title>Sequencing the genomes of 1000 actinobacteria strains.</title>
        <authorList>
            <person name="Klenk H.-P."/>
        </authorList>
    </citation>
    <scope>NUCLEOTIDE SEQUENCE [LARGE SCALE GENOMIC DNA]</scope>
    <source>
        <strain evidence="7 8">DSM 44936</strain>
    </source>
</reference>
<dbReference type="GO" id="GO:0004386">
    <property type="term" value="F:helicase activity"/>
    <property type="evidence" value="ECO:0007669"/>
    <property type="project" value="UniProtKB-KW"/>
</dbReference>
<keyword evidence="3 7" id="KW-0347">Helicase</keyword>
<dbReference type="InterPro" id="IPR006935">
    <property type="entry name" value="Helicase/UvrB_N"/>
</dbReference>
<dbReference type="SUPFAM" id="SSF52540">
    <property type="entry name" value="P-loop containing nucleoside triphosphate hydrolases"/>
    <property type="match status" value="2"/>
</dbReference>
<dbReference type="InterPro" id="IPR027417">
    <property type="entry name" value="P-loop_NTPase"/>
</dbReference>
<dbReference type="EMBL" id="JACHIU010000001">
    <property type="protein sequence ID" value="MBB6474818.1"/>
    <property type="molecule type" value="Genomic_DNA"/>
</dbReference>
<dbReference type="InterPro" id="IPR001650">
    <property type="entry name" value="Helicase_C-like"/>
</dbReference>
<feature type="domain" description="Helicase ATP-binding" evidence="5">
    <location>
        <begin position="118"/>
        <end position="290"/>
    </location>
</feature>
<organism evidence="7 8">
    <name type="scientific">Sphaerisporangium rubeum</name>
    <dbReference type="NCBI Taxonomy" id="321317"/>
    <lineage>
        <taxon>Bacteria</taxon>
        <taxon>Bacillati</taxon>
        <taxon>Actinomycetota</taxon>
        <taxon>Actinomycetes</taxon>
        <taxon>Streptosporangiales</taxon>
        <taxon>Streptosporangiaceae</taxon>
        <taxon>Sphaerisporangium</taxon>
    </lineage>
</organism>
<dbReference type="Pfam" id="PF13020">
    <property type="entry name" value="NOV_C"/>
    <property type="match status" value="1"/>
</dbReference>
<dbReference type="GO" id="GO:0016787">
    <property type="term" value="F:hydrolase activity"/>
    <property type="evidence" value="ECO:0007669"/>
    <property type="project" value="UniProtKB-KW"/>
</dbReference>
<keyword evidence="1" id="KW-0547">Nucleotide-binding</keyword>
<evidence type="ECO:0000259" key="6">
    <source>
        <dbReference type="PROSITE" id="PS51194"/>
    </source>
</evidence>
<dbReference type="InterPro" id="IPR057342">
    <property type="entry name" value="DEXDc_RapA"/>
</dbReference>
<keyword evidence="8" id="KW-1185">Reference proteome</keyword>
<dbReference type="PANTHER" id="PTHR45766">
    <property type="entry name" value="DNA ANNEALING HELICASE AND ENDONUCLEASE ZRANB3 FAMILY MEMBER"/>
    <property type="match status" value="1"/>
</dbReference>
<sequence length="1171" mass="132043">MTGFRLEDLTQGAVVGGVTPSGDVTVVAVTWYGANAVELTYRTGTGQIAAQLLDRDAESRLALRRPSAAYAFDGDGARFKLAAEATRIRMAARFDPMLAVSTSDLEPLPHQIQAVYGELLDRTPLRFVLADDPGAGKTIMAGLYIKELMLRGDLERCMIVAPGGLVEQWQEELLEKFGLRFELLTRQLVDAEIEQGVFERHPLLIARMDQLSRSDELQAQLGRSDWDLVVVDEAHRMSARYFGDELKKTKRYQLGELLGTHTRHLLLMTATPHAGNEADFQLFMGLLDSDRFEGKYREGISSGDTDGLMRRMVKEDLLTFDGRPLFPERRAYTVPYELSDAERELYEVVTDYVREQMGRAQELAARGEGRRGNTIGFALTVLQRRLASSPEAILKSLERRHRRLLQLRHELATGTASTVEHRLRERLAVLAGRAPENIDTDLDDLPGGEVEELEDDVVDAATTAQTLAELDKELGLLADLVEVARRVRHAGTDRKWTELSELLQSHTLIRSADGGPRKLIVFTEHRDTLEYLVERIRGVLGREEAVVAIHGGVARDQRRRIKELFTQDKDCRVLVATDAAGEGLNLQRAHLMVNYDLPWNPNRIEQRFGRIHRIGQTEVCHLWNLVAVDTREGAVFRRLLDKIDEQRRAYKGKVFDVLGEAFQGQPLRTLLMQAIQYGDRPEVRDRLNQVIDASVGEGLDKLMAERALAHQRLDETGVAEWRLRMEEARARRLQPYYVKAFFLGAFRLLGGRVSERESGRYEITHVPGDVVAHDRQIRAGVPVLRRYERVTFDRELVRPSGLPRADLLAPGHPLLDAVVSLVIERYGTQLKQGAVLVNRRDETEEPHVLVAISQEVADGHDRVIGKRFDFVEIGRESARAAGAAPYLDYAPATEEERRLVAGVLAEDWLASGVDRLAVGWAVEHGLASYVGEIRTRVGAQTERVRRLVRQRLLQEINYWDTRHADLLDAEQTGRTLKIRPETAARRARDLETRLQRRMADLDRGELLQVRPPQVAGGALVIPQGLLDRLTGLRDGPPETYARDTAGVERRAVDRVLQEERKLGRIPEEMPHNNPGYDIRSKTVDDHWIFIEVKGRVNGADDFHVTRTEVLTGKNAGPNYRLALVSVHPDGPQHDQVRYIVNPFRDLDFGDFAATDLGGDWHKEWVRGGAPV</sequence>
<dbReference type="Gene3D" id="3.40.50.300">
    <property type="entry name" value="P-loop containing nucleotide triphosphate hydrolases"/>
    <property type="match status" value="1"/>
</dbReference>
<evidence type="ECO:0000313" key="7">
    <source>
        <dbReference type="EMBL" id="MBB6474818.1"/>
    </source>
</evidence>
<evidence type="ECO:0000313" key="8">
    <source>
        <dbReference type="Proteomes" id="UP000555564"/>
    </source>
</evidence>
<evidence type="ECO:0000256" key="4">
    <source>
        <dbReference type="ARBA" id="ARBA00022840"/>
    </source>
</evidence>
<dbReference type="Gene3D" id="3.40.50.10810">
    <property type="entry name" value="Tandem AAA-ATPase domain"/>
    <property type="match status" value="1"/>
</dbReference>
<dbReference type="Proteomes" id="UP000555564">
    <property type="component" value="Unassembled WGS sequence"/>
</dbReference>
<dbReference type="CDD" id="cd18011">
    <property type="entry name" value="DEXDc_RapA"/>
    <property type="match status" value="1"/>
</dbReference>